<dbReference type="Pfam" id="PF19595">
    <property type="entry name" value="DUF6100"/>
    <property type="match status" value="1"/>
</dbReference>
<feature type="compositionally biased region" description="Basic and acidic residues" evidence="1">
    <location>
        <begin position="209"/>
        <end position="232"/>
    </location>
</feature>
<sequence length="247" mass="28228">MERQILHERLIKIRTGVSRMTQMLDAMQDMDLPFHEMRYRHLSLEAALLAERTACSIRNLVFDADLISRPKLLLQSAHTQGIEVSHSNGIVTIHLPGLLPKRSSRINTAFLTEPLYACLEEYEKKCPLPRYHSCVVCFLHVYDYALPSRRVRDYDNLECKQLLDTAAAFLMTDDSGLMCDLYHTTLSGDQDCTMLVIMDKSRFPSWLEQQKEHENGSEPCRIFKENPGRKPDPPQNTAGRPAAADPP</sequence>
<feature type="region of interest" description="Disordered" evidence="1">
    <location>
        <begin position="209"/>
        <end position="247"/>
    </location>
</feature>
<dbReference type="AlphaFoldDB" id="A0A9D2NF04"/>
<proteinExistence type="predicted"/>
<accession>A0A9D2NF04</accession>
<reference evidence="2" key="1">
    <citation type="journal article" date="2021" name="PeerJ">
        <title>Extensive microbial diversity within the chicken gut microbiome revealed by metagenomics and culture.</title>
        <authorList>
            <person name="Gilroy R."/>
            <person name="Ravi A."/>
            <person name="Getino M."/>
            <person name="Pursley I."/>
            <person name="Horton D.L."/>
            <person name="Alikhan N.F."/>
            <person name="Baker D."/>
            <person name="Gharbi K."/>
            <person name="Hall N."/>
            <person name="Watson M."/>
            <person name="Adriaenssens E.M."/>
            <person name="Foster-Nyarko E."/>
            <person name="Jarju S."/>
            <person name="Secka A."/>
            <person name="Antonio M."/>
            <person name="Oren A."/>
            <person name="Chaudhuri R.R."/>
            <person name="La Ragione R."/>
            <person name="Hildebrand F."/>
            <person name="Pallen M.J."/>
        </authorList>
    </citation>
    <scope>NUCLEOTIDE SEQUENCE</scope>
    <source>
        <strain evidence="2">USAMLcec2-132</strain>
    </source>
</reference>
<evidence type="ECO:0000256" key="1">
    <source>
        <dbReference type="SAM" id="MobiDB-lite"/>
    </source>
</evidence>
<evidence type="ECO:0000313" key="3">
    <source>
        <dbReference type="Proteomes" id="UP000823891"/>
    </source>
</evidence>
<name>A0A9D2NF04_9FIRM</name>
<dbReference type="Proteomes" id="UP000823891">
    <property type="component" value="Unassembled WGS sequence"/>
</dbReference>
<reference evidence="2" key="2">
    <citation type="submission" date="2021-04" db="EMBL/GenBank/DDBJ databases">
        <authorList>
            <person name="Gilroy R."/>
        </authorList>
    </citation>
    <scope>NUCLEOTIDE SEQUENCE</scope>
    <source>
        <strain evidence="2">USAMLcec2-132</strain>
    </source>
</reference>
<protein>
    <submittedName>
        <fullName evidence="2">Uncharacterized protein</fullName>
    </submittedName>
</protein>
<gene>
    <name evidence="2" type="ORF">H9761_05785</name>
</gene>
<dbReference type="EMBL" id="DWWS01000021">
    <property type="protein sequence ID" value="HJC23199.1"/>
    <property type="molecule type" value="Genomic_DNA"/>
</dbReference>
<comment type="caution">
    <text evidence="2">The sequence shown here is derived from an EMBL/GenBank/DDBJ whole genome shotgun (WGS) entry which is preliminary data.</text>
</comment>
<evidence type="ECO:0000313" key="2">
    <source>
        <dbReference type="EMBL" id="HJC23199.1"/>
    </source>
</evidence>
<organism evidence="2 3">
    <name type="scientific">Candidatus Eisenbergiella merdavium</name>
    <dbReference type="NCBI Taxonomy" id="2838551"/>
    <lineage>
        <taxon>Bacteria</taxon>
        <taxon>Bacillati</taxon>
        <taxon>Bacillota</taxon>
        <taxon>Clostridia</taxon>
        <taxon>Lachnospirales</taxon>
        <taxon>Lachnospiraceae</taxon>
        <taxon>Eisenbergiella</taxon>
    </lineage>
</organism>
<dbReference type="InterPro" id="IPR046082">
    <property type="entry name" value="DUF6100"/>
</dbReference>